<evidence type="ECO:0000313" key="2">
    <source>
        <dbReference type="Proteomes" id="UP000295621"/>
    </source>
</evidence>
<dbReference type="SUPFAM" id="SSF54427">
    <property type="entry name" value="NTF2-like"/>
    <property type="match status" value="1"/>
</dbReference>
<gene>
    <name evidence="1" type="ORF">E1212_04015</name>
</gene>
<sequence length="164" mass="18668">MTDPAQWSQEQINTGLALRAWSYYYIHSSIRDTTTCYQPLIDLCAEDIIWSHDGPRDERVPTYPGVIHGKQALADMLSWEDDIVGELDLLDPIERPIEFIAEGNQVVALIAENYRIKRTGAVVRNDLAVVVMDFEDHLITRMRIIANLADYIETHLGVGWSVRA</sequence>
<dbReference type="OrthoDB" id="5189508at2"/>
<organism evidence="1 2">
    <name type="scientific">Jiangella ureilytica</name>
    <dbReference type="NCBI Taxonomy" id="2530374"/>
    <lineage>
        <taxon>Bacteria</taxon>
        <taxon>Bacillati</taxon>
        <taxon>Actinomycetota</taxon>
        <taxon>Actinomycetes</taxon>
        <taxon>Jiangellales</taxon>
        <taxon>Jiangellaceae</taxon>
        <taxon>Jiangella</taxon>
    </lineage>
</organism>
<protein>
    <submittedName>
        <fullName evidence="1">Nuclear transport factor 2 family protein</fullName>
    </submittedName>
</protein>
<dbReference type="Proteomes" id="UP000295621">
    <property type="component" value="Unassembled WGS sequence"/>
</dbReference>
<keyword evidence="2" id="KW-1185">Reference proteome</keyword>
<dbReference type="AlphaFoldDB" id="A0A4R4RZ03"/>
<proteinExistence type="predicted"/>
<name>A0A4R4RZ03_9ACTN</name>
<reference evidence="1 2" key="1">
    <citation type="submission" date="2019-02" db="EMBL/GenBank/DDBJ databases">
        <title>Draft genome sequences of novel Actinobacteria.</title>
        <authorList>
            <person name="Sahin N."/>
            <person name="Ay H."/>
            <person name="Saygin H."/>
        </authorList>
    </citation>
    <scope>NUCLEOTIDE SEQUENCE [LARGE SCALE GENOMIC DNA]</scope>
    <source>
        <strain evidence="1 2">KC603</strain>
    </source>
</reference>
<dbReference type="InterPro" id="IPR032710">
    <property type="entry name" value="NTF2-like_dom_sf"/>
</dbReference>
<dbReference type="Gene3D" id="3.10.450.50">
    <property type="match status" value="1"/>
</dbReference>
<dbReference type="EMBL" id="SMKL01000006">
    <property type="protein sequence ID" value="TDC53963.1"/>
    <property type="molecule type" value="Genomic_DNA"/>
</dbReference>
<accession>A0A4R4RZ03</accession>
<evidence type="ECO:0000313" key="1">
    <source>
        <dbReference type="EMBL" id="TDC53963.1"/>
    </source>
</evidence>
<dbReference type="RefSeq" id="WP_131979464.1">
    <property type="nucleotide sequence ID" value="NZ_SMKL01000006.1"/>
</dbReference>
<comment type="caution">
    <text evidence="1">The sequence shown here is derived from an EMBL/GenBank/DDBJ whole genome shotgun (WGS) entry which is preliminary data.</text>
</comment>